<protein>
    <submittedName>
        <fullName evidence="1">Uncharacterized protein</fullName>
    </submittedName>
</protein>
<reference evidence="1" key="1">
    <citation type="submission" date="2020-05" db="UniProtKB">
        <authorList>
            <consortium name="EnsemblMetazoa"/>
        </authorList>
    </citation>
    <scope>IDENTIFICATION</scope>
    <source>
        <strain evidence="1">TTRI</strain>
    </source>
</reference>
<dbReference type="Proteomes" id="UP000078200">
    <property type="component" value="Unassembled WGS sequence"/>
</dbReference>
<name>A0A1A9UJH1_GLOAU</name>
<organism evidence="1 2">
    <name type="scientific">Glossina austeni</name>
    <name type="common">Savannah tsetse fly</name>
    <dbReference type="NCBI Taxonomy" id="7395"/>
    <lineage>
        <taxon>Eukaryota</taxon>
        <taxon>Metazoa</taxon>
        <taxon>Ecdysozoa</taxon>
        <taxon>Arthropoda</taxon>
        <taxon>Hexapoda</taxon>
        <taxon>Insecta</taxon>
        <taxon>Pterygota</taxon>
        <taxon>Neoptera</taxon>
        <taxon>Endopterygota</taxon>
        <taxon>Diptera</taxon>
        <taxon>Brachycera</taxon>
        <taxon>Muscomorpha</taxon>
        <taxon>Hippoboscoidea</taxon>
        <taxon>Glossinidae</taxon>
        <taxon>Glossina</taxon>
    </lineage>
</organism>
<evidence type="ECO:0000313" key="1">
    <source>
        <dbReference type="EnsemblMetazoa" id="GAUT006794-PA"/>
    </source>
</evidence>
<dbReference type="AlphaFoldDB" id="A0A1A9UJH1"/>
<keyword evidence="2" id="KW-1185">Reference proteome</keyword>
<accession>A0A1A9UJH1</accession>
<sequence>MLSASLNAVIDSVSKKCGHLCAVGQNASTNENYEIKRELQKKLLYEISLFTMTYDVNNNNNQIVYELMNFAIMSHGHPCMEEEDGEEEETQFVSGMKEDEAKNKFYKEITFVVTIFAMPHLENGDDPSSGSHASVLLENIVQIM</sequence>
<dbReference type="VEuPathDB" id="VectorBase:GAUT006794"/>
<proteinExistence type="predicted"/>
<evidence type="ECO:0000313" key="2">
    <source>
        <dbReference type="Proteomes" id="UP000078200"/>
    </source>
</evidence>
<dbReference type="EnsemblMetazoa" id="GAUT006794-RA">
    <property type="protein sequence ID" value="GAUT006794-PA"/>
    <property type="gene ID" value="GAUT006794"/>
</dbReference>